<keyword evidence="3" id="KW-0812">Transmembrane</keyword>
<dbReference type="GO" id="GO:0030313">
    <property type="term" value="C:cell envelope"/>
    <property type="evidence" value="ECO:0007669"/>
    <property type="project" value="UniProtKB-SubCell"/>
</dbReference>
<evidence type="ECO:0000313" key="7">
    <source>
        <dbReference type="Proteomes" id="UP000033115"/>
    </source>
</evidence>
<gene>
    <name evidence="6" type="ORF">CSCA_0325</name>
</gene>
<evidence type="ECO:0000313" key="6">
    <source>
        <dbReference type="EMBL" id="AKA67450.1"/>
    </source>
</evidence>
<protein>
    <submittedName>
        <fullName evidence="6">EmrA-related transporter protein</fullName>
    </submittedName>
</protein>
<dbReference type="PANTHER" id="PTHR32347:SF27">
    <property type="entry name" value="RND EFFLUX PUMP MEMBRANE FUSION PROTEIN BARREL-SANDWICH DOMAIN-CONTAINING PROTEIN"/>
    <property type="match status" value="1"/>
</dbReference>
<dbReference type="InterPro" id="IPR058635">
    <property type="entry name" value="BSH_YhbJ"/>
</dbReference>
<keyword evidence="2" id="KW-0175">Coiled coil</keyword>
<comment type="subcellular location">
    <subcellularLocation>
        <location evidence="1">Cell envelope</location>
    </subcellularLocation>
</comment>
<evidence type="ECO:0000259" key="4">
    <source>
        <dbReference type="Pfam" id="PF25990"/>
    </source>
</evidence>
<dbReference type="Gene3D" id="2.40.30.170">
    <property type="match status" value="1"/>
</dbReference>
<evidence type="ECO:0000256" key="1">
    <source>
        <dbReference type="ARBA" id="ARBA00004196"/>
    </source>
</evidence>
<dbReference type="Pfam" id="PF25990">
    <property type="entry name" value="Beta-barrel_YknX"/>
    <property type="match status" value="1"/>
</dbReference>
<keyword evidence="3" id="KW-0472">Membrane</keyword>
<organism evidence="6 7">
    <name type="scientific">Clostridium scatologenes</name>
    <dbReference type="NCBI Taxonomy" id="1548"/>
    <lineage>
        <taxon>Bacteria</taxon>
        <taxon>Bacillati</taxon>
        <taxon>Bacillota</taxon>
        <taxon>Clostridia</taxon>
        <taxon>Eubacteriales</taxon>
        <taxon>Clostridiaceae</taxon>
        <taxon>Clostridium</taxon>
    </lineage>
</organism>
<evidence type="ECO:0000259" key="5">
    <source>
        <dbReference type="Pfam" id="PF25997"/>
    </source>
</evidence>
<dbReference type="STRING" id="1548.CSCA_0325"/>
<keyword evidence="3" id="KW-1133">Transmembrane helix</keyword>
<dbReference type="PANTHER" id="PTHR32347">
    <property type="entry name" value="EFFLUX SYSTEM COMPONENT YKNX-RELATED"/>
    <property type="match status" value="1"/>
</dbReference>
<dbReference type="RefSeq" id="WP_029160512.1">
    <property type="nucleotide sequence ID" value="NZ_CP009933.1"/>
</dbReference>
<dbReference type="InterPro" id="IPR058636">
    <property type="entry name" value="Beta-barrel_YknX"/>
</dbReference>
<keyword evidence="7" id="KW-1185">Reference proteome</keyword>
<dbReference type="SUPFAM" id="SSF111369">
    <property type="entry name" value="HlyD-like secretion proteins"/>
    <property type="match status" value="1"/>
</dbReference>
<feature type="domain" description="YknX-like beta-barrel" evidence="4">
    <location>
        <begin position="127"/>
        <end position="214"/>
    </location>
</feature>
<dbReference type="Proteomes" id="UP000033115">
    <property type="component" value="Chromosome"/>
</dbReference>
<reference evidence="6 7" key="1">
    <citation type="journal article" date="2015" name="J. Biotechnol.">
        <title>Complete genome sequence of a malodorant-producing acetogen, Clostridium scatologenes ATCC 25775(T).</title>
        <authorList>
            <person name="Zhu Z."/>
            <person name="Guo T."/>
            <person name="Zheng H."/>
            <person name="Song T."/>
            <person name="Ouyang P."/>
            <person name="Xie J."/>
        </authorList>
    </citation>
    <scope>NUCLEOTIDE SEQUENCE [LARGE SCALE GENOMIC DNA]</scope>
    <source>
        <strain evidence="6 7">ATCC 25775</strain>
    </source>
</reference>
<dbReference type="EMBL" id="CP009933">
    <property type="protein sequence ID" value="AKA67450.1"/>
    <property type="molecule type" value="Genomic_DNA"/>
</dbReference>
<dbReference type="InterPro" id="IPR050465">
    <property type="entry name" value="UPF0194_transport"/>
</dbReference>
<feature type="transmembrane region" description="Helical" evidence="3">
    <location>
        <begin position="7"/>
        <end position="29"/>
    </location>
</feature>
<accession>A0A0E3M7T0</accession>
<sequence>MKSNKKMLIIPVFILMLVVVGGIIAYYWYNSTYFVSTDDSTVQSDLVKVAPQITGKLAEINIKDGQYVEKDQIVGRIDMGNLADIAADSSVVRAPISGVILKKQGTAGEVVTAGQPLATMIDPSDLYINANIDETKLKKVKVGQSVDITIDEYDGLKLSGKVISVGDYANSDLSVIPTSTSGTFTKVVQKIPVKISLPKNKYKLLPGTNTVVKIHVK</sequence>
<dbReference type="Gene3D" id="2.40.50.100">
    <property type="match status" value="1"/>
</dbReference>
<dbReference type="Pfam" id="PF25997">
    <property type="entry name" value="BSH_YhbJ"/>
    <property type="match status" value="1"/>
</dbReference>
<dbReference type="KEGG" id="csq:CSCA_0325"/>
<dbReference type="HOGENOM" id="CLU_018816_11_0_9"/>
<evidence type="ECO:0000256" key="3">
    <source>
        <dbReference type="SAM" id="Phobius"/>
    </source>
</evidence>
<feature type="domain" description="YhbJ barrel-sandwich hybrid" evidence="5">
    <location>
        <begin position="45"/>
        <end position="122"/>
    </location>
</feature>
<proteinExistence type="predicted"/>
<dbReference type="AlphaFoldDB" id="A0A0E3M7T0"/>
<evidence type="ECO:0000256" key="2">
    <source>
        <dbReference type="ARBA" id="ARBA00023054"/>
    </source>
</evidence>
<name>A0A0E3M7T0_CLOSL</name>